<evidence type="ECO:0000313" key="1">
    <source>
        <dbReference type="EMBL" id="MFC6441042.1"/>
    </source>
</evidence>
<reference evidence="2" key="1">
    <citation type="journal article" date="2019" name="Int. J. Syst. Evol. Microbiol.">
        <title>The Global Catalogue of Microorganisms (GCM) 10K type strain sequencing project: providing services to taxonomists for standard genome sequencing and annotation.</title>
        <authorList>
            <consortium name="The Broad Institute Genomics Platform"/>
            <consortium name="The Broad Institute Genome Sequencing Center for Infectious Disease"/>
            <person name="Wu L."/>
            <person name="Ma J."/>
        </authorList>
    </citation>
    <scope>NUCLEOTIDE SEQUENCE [LARGE SCALE GENOMIC DNA]</scope>
    <source>
        <strain evidence="2">CGMCC 1.16031</strain>
    </source>
</reference>
<organism evidence="1 2">
    <name type="scientific">Pseudobowmanella zhangzhouensis</name>
    <dbReference type="NCBI Taxonomy" id="1537679"/>
    <lineage>
        <taxon>Bacteria</taxon>
        <taxon>Pseudomonadati</taxon>
        <taxon>Pseudomonadota</taxon>
        <taxon>Gammaproteobacteria</taxon>
        <taxon>Alteromonadales</taxon>
        <taxon>Alteromonadaceae</taxon>
    </lineage>
</organism>
<proteinExistence type="predicted"/>
<name>A0ABW1XNQ2_9ALTE</name>
<keyword evidence="2" id="KW-1185">Reference proteome</keyword>
<dbReference type="Proteomes" id="UP001596364">
    <property type="component" value="Unassembled WGS sequence"/>
</dbReference>
<comment type="caution">
    <text evidence="1">The sequence shown here is derived from an EMBL/GenBank/DDBJ whole genome shotgun (WGS) entry which is preliminary data.</text>
</comment>
<sequence>MNLTEFLTQAVYDAIDPQDNPVTLNFTLPDIDGNFVTDAESLWYAHRYAVTETNYIDSNLMNALLAQHSLAAFFEWEKGNLTSPFADACIAFTNAVKQPSNFNFNSATINGAANVNILQAMIDYYGTLGSGAVTELNTTYDVITTRLTAFRNLVTVIGVKTSYPLANSTLVQVMHARNRMTYSTPTISGRFAVIEQNATTDSYDPILWGYNPRTLQWQSINVFRNVDAIGMYEAIIPSECSGWSLRVDNPFNSHTENA</sequence>
<protein>
    <submittedName>
        <fullName evidence="1">Uncharacterized protein</fullName>
    </submittedName>
</protein>
<evidence type="ECO:0000313" key="2">
    <source>
        <dbReference type="Proteomes" id="UP001596364"/>
    </source>
</evidence>
<gene>
    <name evidence="1" type="ORF">ACFP85_12885</name>
</gene>
<dbReference type="RefSeq" id="WP_131258618.1">
    <property type="nucleotide sequence ID" value="NZ_JBHSUS010000001.1"/>
</dbReference>
<accession>A0ABW1XNQ2</accession>
<dbReference type="EMBL" id="JBHSUS010000001">
    <property type="protein sequence ID" value="MFC6441042.1"/>
    <property type="molecule type" value="Genomic_DNA"/>
</dbReference>